<dbReference type="EMBL" id="CP094358">
    <property type="protein sequence ID" value="UOB19261.1"/>
    <property type="molecule type" value="Genomic_DNA"/>
</dbReference>
<protein>
    <submittedName>
        <fullName evidence="1">Uncharacterized protein</fullName>
    </submittedName>
</protein>
<reference evidence="1" key="1">
    <citation type="submission" date="2022-03" db="EMBL/GenBank/DDBJ databases">
        <title>Description of Abyssus ytuae gen. nov., sp. nov., a novel member of the family Flavobacteriaceae isolated from the sediment of Mariana Trench.</title>
        <authorList>
            <person name="Zhang J."/>
            <person name="Xu X."/>
        </authorList>
    </citation>
    <scope>NUCLEOTIDE SEQUENCE</scope>
    <source>
        <strain evidence="1">MT3330</strain>
    </source>
</reference>
<gene>
    <name evidence="1" type="ORF">MQE35_08160</name>
</gene>
<proteinExistence type="predicted"/>
<dbReference type="Proteomes" id="UP000831290">
    <property type="component" value="Chromosome"/>
</dbReference>
<evidence type="ECO:0000313" key="1">
    <source>
        <dbReference type="EMBL" id="UOB19261.1"/>
    </source>
</evidence>
<organism evidence="1 2">
    <name type="scientific">Abyssalbus ytuae</name>
    <dbReference type="NCBI Taxonomy" id="2926907"/>
    <lineage>
        <taxon>Bacteria</taxon>
        <taxon>Pseudomonadati</taxon>
        <taxon>Bacteroidota</taxon>
        <taxon>Flavobacteriia</taxon>
        <taxon>Flavobacteriales</taxon>
        <taxon>Flavobacteriaceae</taxon>
        <taxon>Abyssalbus</taxon>
    </lineage>
</organism>
<sequence>MNEAIKYLKFLSNSIDNIIDLINGADVEFKIDFEKTLRLYDQLRHESLEEFCQNEAFGYFMSHGNNTQKNRDLYAKTIKEYILLKRH</sequence>
<name>A0A9E6ZYF4_9FLAO</name>
<accession>A0A9E6ZYF4</accession>
<keyword evidence="2" id="KW-1185">Reference proteome</keyword>
<dbReference type="RefSeq" id="WP_255845877.1">
    <property type="nucleotide sequence ID" value="NZ_CP094358.1"/>
</dbReference>
<dbReference type="KEGG" id="fbm:MQE35_08160"/>
<evidence type="ECO:0000313" key="2">
    <source>
        <dbReference type="Proteomes" id="UP000831290"/>
    </source>
</evidence>
<dbReference type="AlphaFoldDB" id="A0A9E6ZYF4"/>